<evidence type="ECO:0000313" key="2">
    <source>
        <dbReference type="Proteomes" id="UP000728185"/>
    </source>
</evidence>
<keyword evidence="2" id="KW-1185">Reference proteome</keyword>
<proteinExistence type="predicted"/>
<dbReference type="Proteomes" id="UP000728185">
    <property type="component" value="Unassembled WGS sequence"/>
</dbReference>
<sequence>MYPNPNRTSQLFITKIVKLVKLEYRDGLSVLSSSIPSLEERNSMLTESGVMIGRQAENDDHRPVVPDVCPIIRDEADTVPDVSRSEEKENNELLAEIKLAVSNMDSHISKNQPSTKANSMENKQGKLLDTDSETGLSVAVATGSRGPGMHQFRQLILHLIPAPPSYEENLKIWAEVYCKTCGTDSRAARDELRPTDRIIGLDGSFLLAVAAHRTLLESVEMIESNRTEMYIGSSDPPKPVCLTVVP</sequence>
<name>A0A8E0VIU9_9TREM</name>
<dbReference type="EMBL" id="LUCM01003242">
    <property type="protein sequence ID" value="KAA0196103.1"/>
    <property type="molecule type" value="Genomic_DNA"/>
</dbReference>
<organism evidence="1 2">
    <name type="scientific">Fasciolopsis buskii</name>
    <dbReference type="NCBI Taxonomy" id="27845"/>
    <lineage>
        <taxon>Eukaryota</taxon>
        <taxon>Metazoa</taxon>
        <taxon>Spiralia</taxon>
        <taxon>Lophotrochozoa</taxon>
        <taxon>Platyhelminthes</taxon>
        <taxon>Trematoda</taxon>
        <taxon>Digenea</taxon>
        <taxon>Plagiorchiida</taxon>
        <taxon>Echinostomata</taxon>
        <taxon>Echinostomatoidea</taxon>
        <taxon>Fasciolidae</taxon>
        <taxon>Fasciolopsis</taxon>
    </lineage>
</organism>
<protein>
    <submittedName>
        <fullName evidence="1">Uncharacterized protein</fullName>
    </submittedName>
</protein>
<dbReference type="AlphaFoldDB" id="A0A8E0VIU9"/>
<comment type="caution">
    <text evidence="1">The sequence shown here is derived from an EMBL/GenBank/DDBJ whole genome shotgun (WGS) entry which is preliminary data.</text>
</comment>
<reference evidence="1" key="1">
    <citation type="submission" date="2019-05" db="EMBL/GenBank/DDBJ databases">
        <title>Annotation for the trematode Fasciolopsis buski.</title>
        <authorList>
            <person name="Choi Y.-J."/>
        </authorList>
    </citation>
    <scope>NUCLEOTIDE SEQUENCE</scope>
    <source>
        <strain evidence="1">HT</strain>
        <tissue evidence="1">Whole worm</tissue>
    </source>
</reference>
<accession>A0A8E0VIU9</accession>
<evidence type="ECO:0000313" key="1">
    <source>
        <dbReference type="EMBL" id="KAA0196103.1"/>
    </source>
</evidence>
<gene>
    <name evidence="1" type="ORF">FBUS_10232</name>
</gene>